<dbReference type="AlphaFoldDB" id="A0A9P6A9K2"/>
<comment type="caution">
    <text evidence="3">The sequence shown here is derived from an EMBL/GenBank/DDBJ whole genome shotgun (WGS) entry which is preliminary data.</text>
</comment>
<accession>A0A9P6A9K2</accession>
<proteinExistence type="predicted"/>
<dbReference type="OrthoDB" id="10324827at2759"/>
<evidence type="ECO:0000313" key="4">
    <source>
        <dbReference type="Proteomes" id="UP000807025"/>
    </source>
</evidence>
<evidence type="ECO:0000313" key="3">
    <source>
        <dbReference type="EMBL" id="KAF9500730.1"/>
    </source>
</evidence>
<keyword evidence="2" id="KW-0732">Signal</keyword>
<feature type="chain" id="PRO_5040339181" evidence="2">
    <location>
        <begin position="23"/>
        <end position="346"/>
    </location>
</feature>
<evidence type="ECO:0000256" key="2">
    <source>
        <dbReference type="SAM" id="SignalP"/>
    </source>
</evidence>
<sequence length="346" mass="37453">MVYSASTITLAAFLLQAMSVMSTPLQLSPPTAPVESAAPDSIGSFGSGWSTSPMRGPLPIQQPPSHASFRVGTTQLGPLFPKYMYQGMDSDLHTRSDIASDVADLAEFLNSRDVEMLDARGFGDVLGKIFGKLGPLQRRKANDEAMAQLEHLLQSRELADELEARGLFGFLPKLFSVFSKGRNAADTILSPATPSSPPAPTASNAPAPQRRSDGLYIQALNRLFSRGLAEDESLGASIHRMLSHLPLIQSLPMNNNGHSLVNNQPLEAPEPAPSFAPQRRAVEDDIKELERLLGREMTDVERRSLGTKLGQVAPFAPLLFQGFDWIKDHIGNHDSPAQPVESAAPQ</sequence>
<dbReference type="EMBL" id="MU154526">
    <property type="protein sequence ID" value="KAF9500730.1"/>
    <property type="molecule type" value="Genomic_DNA"/>
</dbReference>
<feature type="region of interest" description="Disordered" evidence="1">
    <location>
        <begin position="188"/>
        <end position="211"/>
    </location>
</feature>
<keyword evidence="4" id="KW-1185">Reference proteome</keyword>
<reference evidence="3" key="1">
    <citation type="submission" date="2020-11" db="EMBL/GenBank/DDBJ databases">
        <authorList>
            <consortium name="DOE Joint Genome Institute"/>
            <person name="Ahrendt S."/>
            <person name="Riley R."/>
            <person name="Andreopoulos W."/>
            <person name="Labutti K."/>
            <person name="Pangilinan J."/>
            <person name="Ruiz-Duenas F.J."/>
            <person name="Barrasa J.M."/>
            <person name="Sanchez-Garcia M."/>
            <person name="Camarero S."/>
            <person name="Miyauchi S."/>
            <person name="Serrano A."/>
            <person name="Linde D."/>
            <person name="Babiker R."/>
            <person name="Drula E."/>
            <person name="Ayuso-Fernandez I."/>
            <person name="Pacheco R."/>
            <person name="Padilla G."/>
            <person name="Ferreira P."/>
            <person name="Barriuso J."/>
            <person name="Kellner H."/>
            <person name="Castanera R."/>
            <person name="Alfaro M."/>
            <person name="Ramirez L."/>
            <person name="Pisabarro A.G."/>
            <person name="Kuo A."/>
            <person name="Tritt A."/>
            <person name="Lipzen A."/>
            <person name="He G."/>
            <person name="Yan M."/>
            <person name="Ng V."/>
            <person name="Cullen D."/>
            <person name="Martin F."/>
            <person name="Rosso M.-N."/>
            <person name="Henrissat B."/>
            <person name="Hibbett D."/>
            <person name="Martinez A.T."/>
            <person name="Grigoriev I.V."/>
        </authorList>
    </citation>
    <scope>NUCLEOTIDE SEQUENCE</scope>
    <source>
        <strain evidence="3">ATCC 90797</strain>
    </source>
</reference>
<organism evidence="3 4">
    <name type="scientific">Pleurotus eryngii</name>
    <name type="common">Boletus of the steppes</name>
    <dbReference type="NCBI Taxonomy" id="5323"/>
    <lineage>
        <taxon>Eukaryota</taxon>
        <taxon>Fungi</taxon>
        <taxon>Dikarya</taxon>
        <taxon>Basidiomycota</taxon>
        <taxon>Agaricomycotina</taxon>
        <taxon>Agaricomycetes</taxon>
        <taxon>Agaricomycetidae</taxon>
        <taxon>Agaricales</taxon>
        <taxon>Pleurotineae</taxon>
        <taxon>Pleurotaceae</taxon>
        <taxon>Pleurotus</taxon>
    </lineage>
</organism>
<name>A0A9P6A9K2_PLEER</name>
<gene>
    <name evidence="3" type="ORF">BDN71DRAFT_1440212</name>
</gene>
<feature type="signal peptide" evidence="2">
    <location>
        <begin position="1"/>
        <end position="22"/>
    </location>
</feature>
<protein>
    <submittedName>
        <fullName evidence="3">Uncharacterized protein</fullName>
    </submittedName>
</protein>
<dbReference type="Proteomes" id="UP000807025">
    <property type="component" value="Unassembled WGS sequence"/>
</dbReference>
<evidence type="ECO:0000256" key="1">
    <source>
        <dbReference type="SAM" id="MobiDB-lite"/>
    </source>
</evidence>